<proteinExistence type="predicted"/>
<comment type="caution">
    <text evidence="1">The sequence shown here is derived from an EMBL/GenBank/DDBJ whole genome shotgun (WGS) entry which is preliminary data.</text>
</comment>
<evidence type="ECO:0000313" key="1">
    <source>
        <dbReference type="EMBL" id="TMQ65389.1"/>
    </source>
</evidence>
<dbReference type="EMBL" id="VBOZ01000013">
    <property type="protein sequence ID" value="TMQ65389.1"/>
    <property type="molecule type" value="Genomic_DNA"/>
</dbReference>
<accession>A0A538TP27</accession>
<evidence type="ECO:0008006" key="3">
    <source>
        <dbReference type="Google" id="ProtNLM"/>
    </source>
</evidence>
<reference evidence="1 2" key="1">
    <citation type="journal article" date="2019" name="Nat. Microbiol.">
        <title>Mediterranean grassland soil C-N compound turnover is dependent on rainfall and depth, and is mediated by genomically divergent microorganisms.</title>
        <authorList>
            <person name="Diamond S."/>
            <person name="Andeer P.F."/>
            <person name="Li Z."/>
            <person name="Crits-Christoph A."/>
            <person name="Burstein D."/>
            <person name="Anantharaman K."/>
            <person name="Lane K.R."/>
            <person name="Thomas B.C."/>
            <person name="Pan C."/>
            <person name="Northen T.R."/>
            <person name="Banfield J.F."/>
        </authorList>
    </citation>
    <scope>NUCLEOTIDE SEQUENCE [LARGE SCALE GENOMIC DNA]</scope>
    <source>
        <strain evidence="1">WS_9</strain>
    </source>
</reference>
<organism evidence="1 2">
    <name type="scientific">Eiseniibacteriota bacterium</name>
    <dbReference type="NCBI Taxonomy" id="2212470"/>
    <lineage>
        <taxon>Bacteria</taxon>
        <taxon>Candidatus Eiseniibacteriota</taxon>
    </lineage>
</organism>
<evidence type="ECO:0000313" key="2">
    <source>
        <dbReference type="Proteomes" id="UP000317691"/>
    </source>
</evidence>
<dbReference type="AlphaFoldDB" id="A0A538TP27"/>
<dbReference type="Proteomes" id="UP000317691">
    <property type="component" value="Unassembled WGS sequence"/>
</dbReference>
<gene>
    <name evidence="1" type="ORF">E6K79_04870</name>
</gene>
<protein>
    <recommendedName>
        <fullName evidence="3">Rubredoxin</fullName>
    </recommendedName>
</protein>
<name>A0A538TP27_UNCEI</name>
<sequence>MDLKHWYRCKVCGYMYTPQQVQALVHLLASRSEASPAEFTEPIPCRKKGCDGTLVLTDDPYRDSRP</sequence>